<dbReference type="EMBL" id="ML119739">
    <property type="protein sequence ID" value="RPA76699.1"/>
    <property type="molecule type" value="Genomic_DNA"/>
</dbReference>
<sequence>MNEPTHETHPVRNPQPLAASETGVFVGGPKADYWKRSSQIVGSATDVRFLCPYSARQLHGHDQSWTGHFAAPPPHSAPRAGTTHLTEPVPESAADMHPKVEHDHPYDSDSLYCTQIQYANPCCVIPSYTSRSPHDRQLLRVTELGASAQSNQTGAAVEALPLNPQPRVGTLDSQQPITGSSIEVSNNTNKAVFGTTVFRYIERTAMKGFRSQAGFYLTCLGYLMTLRPRRLGLLRLVTLVSQAVSMIDSVLNIIVFGSVWTSGSVWSVYDRYTHRIQRIRAVIGGGYSQDISAFFVLILGCVRVLSNTFPMFGLIYKDESTVLWWVYRIVRWSSCRKEQHALY</sequence>
<organism evidence="2 3">
    <name type="scientific">Ascobolus immersus RN42</name>
    <dbReference type="NCBI Taxonomy" id="1160509"/>
    <lineage>
        <taxon>Eukaryota</taxon>
        <taxon>Fungi</taxon>
        <taxon>Dikarya</taxon>
        <taxon>Ascomycota</taxon>
        <taxon>Pezizomycotina</taxon>
        <taxon>Pezizomycetes</taxon>
        <taxon>Pezizales</taxon>
        <taxon>Ascobolaceae</taxon>
        <taxon>Ascobolus</taxon>
    </lineage>
</organism>
<feature type="compositionally biased region" description="Basic and acidic residues" evidence="1">
    <location>
        <begin position="1"/>
        <end position="10"/>
    </location>
</feature>
<accession>A0A3N4HSL7</accession>
<proteinExistence type="predicted"/>
<name>A0A3N4HSL7_ASCIM</name>
<evidence type="ECO:0000313" key="3">
    <source>
        <dbReference type="Proteomes" id="UP000275078"/>
    </source>
</evidence>
<feature type="region of interest" description="Disordered" evidence="1">
    <location>
        <begin position="1"/>
        <end position="22"/>
    </location>
</feature>
<reference evidence="2 3" key="1">
    <citation type="journal article" date="2018" name="Nat. Ecol. Evol.">
        <title>Pezizomycetes genomes reveal the molecular basis of ectomycorrhizal truffle lifestyle.</title>
        <authorList>
            <person name="Murat C."/>
            <person name="Payen T."/>
            <person name="Noel B."/>
            <person name="Kuo A."/>
            <person name="Morin E."/>
            <person name="Chen J."/>
            <person name="Kohler A."/>
            <person name="Krizsan K."/>
            <person name="Balestrini R."/>
            <person name="Da Silva C."/>
            <person name="Montanini B."/>
            <person name="Hainaut M."/>
            <person name="Levati E."/>
            <person name="Barry K.W."/>
            <person name="Belfiori B."/>
            <person name="Cichocki N."/>
            <person name="Clum A."/>
            <person name="Dockter R.B."/>
            <person name="Fauchery L."/>
            <person name="Guy J."/>
            <person name="Iotti M."/>
            <person name="Le Tacon F."/>
            <person name="Lindquist E.A."/>
            <person name="Lipzen A."/>
            <person name="Malagnac F."/>
            <person name="Mello A."/>
            <person name="Molinier V."/>
            <person name="Miyauchi S."/>
            <person name="Poulain J."/>
            <person name="Riccioni C."/>
            <person name="Rubini A."/>
            <person name="Sitrit Y."/>
            <person name="Splivallo R."/>
            <person name="Traeger S."/>
            <person name="Wang M."/>
            <person name="Zifcakova L."/>
            <person name="Wipf D."/>
            <person name="Zambonelli A."/>
            <person name="Paolocci F."/>
            <person name="Nowrousian M."/>
            <person name="Ottonello S."/>
            <person name="Baldrian P."/>
            <person name="Spatafora J.W."/>
            <person name="Henrissat B."/>
            <person name="Nagy L.G."/>
            <person name="Aury J.M."/>
            <person name="Wincker P."/>
            <person name="Grigoriev I.V."/>
            <person name="Bonfante P."/>
            <person name="Martin F.M."/>
        </authorList>
    </citation>
    <scope>NUCLEOTIDE SEQUENCE [LARGE SCALE GENOMIC DNA]</scope>
    <source>
        <strain evidence="2 3">RN42</strain>
    </source>
</reference>
<dbReference type="AlphaFoldDB" id="A0A3N4HSL7"/>
<keyword evidence="3" id="KW-1185">Reference proteome</keyword>
<feature type="region of interest" description="Disordered" evidence="1">
    <location>
        <begin position="67"/>
        <end position="86"/>
    </location>
</feature>
<evidence type="ECO:0000256" key="1">
    <source>
        <dbReference type="SAM" id="MobiDB-lite"/>
    </source>
</evidence>
<protein>
    <submittedName>
        <fullName evidence="2">Uncharacterized protein</fullName>
    </submittedName>
</protein>
<dbReference type="Proteomes" id="UP000275078">
    <property type="component" value="Unassembled WGS sequence"/>
</dbReference>
<evidence type="ECO:0000313" key="2">
    <source>
        <dbReference type="EMBL" id="RPA76699.1"/>
    </source>
</evidence>
<gene>
    <name evidence="2" type="ORF">BJ508DRAFT_310810</name>
</gene>